<proteinExistence type="predicted"/>
<keyword evidence="8" id="KW-1185">Reference proteome</keyword>
<dbReference type="InterPro" id="IPR036890">
    <property type="entry name" value="HATPase_C_sf"/>
</dbReference>
<sequence>MQTKTERWWDGPWPWLIYLGFYAMPWLWRAPTQLQLIVSVIGIAVFLPTYFISHRLHGVRLLGTIAVMFAIGALLAPFGGSWTVFSVYAGSEAGRLRPPRHAIVVLAVIAVATAAVGIVWGQPLLWWLTGILLVVMTGGATISREAFYARTQALLATQEEVRRLAGTAERERITRDLHDVVGRTLTLVALKADLAGKLVRSDATAAEAECRTIAMLAREGLAEVRAALAGQAGGSLAQEAAASSAALAAASVSPHLTGDFAAIPSGAGAVLAMTLREAVTNVIRHAEARSCTIDLALTGQEVRLAVSDDGHGRSVTEGRGLTGMRQRLLAAGGSLTIDPSVGGLRLIATVPA</sequence>
<dbReference type="GO" id="GO:0016301">
    <property type="term" value="F:kinase activity"/>
    <property type="evidence" value="ECO:0007669"/>
    <property type="project" value="UniProtKB-KW"/>
</dbReference>
<protein>
    <submittedName>
        <fullName evidence="7">Histidine kinase</fullName>
    </submittedName>
</protein>
<evidence type="ECO:0000313" key="8">
    <source>
        <dbReference type="Proteomes" id="UP000618591"/>
    </source>
</evidence>
<keyword evidence="4" id="KW-1133">Transmembrane helix</keyword>
<feature type="domain" description="Signal transduction histidine kinase subgroup 3 dimerisation and phosphoacceptor" evidence="6">
    <location>
        <begin position="169"/>
        <end position="229"/>
    </location>
</feature>
<dbReference type="PANTHER" id="PTHR24421:SF63">
    <property type="entry name" value="SENSOR HISTIDINE KINASE DESK"/>
    <property type="match status" value="1"/>
</dbReference>
<dbReference type="InterPro" id="IPR003594">
    <property type="entry name" value="HATPase_dom"/>
</dbReference>
<dbReference type="Proteomes" id="UP000618591">
    <property type="component" value="Unassembled WGS sequence"/>
</dbReference>
<keyword evidence="2 7" id="KW-0418">Kinase</keyword>
<dbReference type="Pfam" id="PF02518">
    <property type="entry name" value="HATPase_c"/>
    <property type="match status" value="1"/>
</dbReference>
<dbReference type="Gene3D" id="1.20.5.1930">
    <property type="match status" value="1"/>
</dbReference>
<accession>A0ABQ1G071</accession>
<organism evidence="7 8">
    <name type="scientific">Sphingomonas psychrolutea</name>
    <dbReference type="NCBI Taxonomy" id="1259676"/>
    <lineage>
        <taxon>Bacteria</taxon>
        <taxon>Pseudomonadati</taxon>
        <taxon>Pseudomonadota</taxon>
        <taxon>Alphaproteobacteria</taxon>
        <taxon>Sphingomonadales</taxon>
        <taxon>Sphingomonadaceae</taxon>
        <taxon>Sphingomonas</taxon>
    </lineage>
</organism>
<keyword evidence="1" id="KW-0808">Transferase</keyword>
<name>A0ABQ1G071_9SPHN</name>
<feature type="transmembrane region" description="Helical" evidence="4">
    <location>
        <begin position="124"/>
        <end position="142"/>
    </location>
</feature>
<feature type="domain" description="Histidine kinase/HSP90-like ATPase" evidence="5">
    <location>
        <begin position="271"/>
        <end position="351"/>
    </location>
</feature>
<keyword evidence="4" id="KW-0812">Transmembrane</keyword>
<gene>
    <name evidence="7" type="ORF">GCM10011395_00860</name>
</gene>
<evidence type="ECO:0000259" key="6">
    <source>
        <dbReference type="Pfam" id="PF07730"/>
    </source>
</evidence>
<reference evidence="8" key="1">
    <citation type="journal article" date="2019" name="Int. J. Syst. Evol. Microbiol.">
        <title>The Global Catalogue of Microorganisms (GCM) 10K type strain sequencing project: providing services to taxonomists for standard genome sequencing and annotation.</title>
        <authorList>
            <consortium name="The Broad Institute Genomics Platform"/>
            <consortium name="The Broad Institute Genome Sequencing Center for Infectious Disease"/>
            <person name="Wu L."/>
            <person name="Ma J."/>
        </authorList>
    </citation>
    <scope>NUCLEOTIDE SEQUENCE [LARGE SCALE GENOMIC DNA]</scope>
    <source>
        <strain evidence="8">CGMCC 1.10106</strain>
    </source>
</reference>
<dbReference type="PANTHER" id="PTHR24421">
    <property type="entry name" value="NITRATE/NITRITE SENSOR PROTEIN NARX-RELATED"/>
    <property type="match status" value="1"/>
</dbReference>
<evidence type="ECO:0000313" key="7">
    <source>
        <dbReference type="EMBL" id="GGA34347.1"/>
    </source>
</evidence>
<dbReference type="Gene3D" id="3.30.565.10">
    <property type="entry name" value="Histidine kinase-like ATPase, C-terminal domain"/>
    <property type="match status" value="1"/>
</dbReference>
<evidence type="ECO:0000259" key="5">
    <source>
        <dbReference type="Pfam" id="PF02518"/>
    </source>
</evidence>
<comment type="caution">
    <text evidence="7">The sequence shown here is derived from an EMBL/GenBank/DDBJ whole genome shotgun (WGS) entry which is preliminary data.</text>
</comment>
<feature type="transmembrane region" description="Helical" evidence="4">
    <location>
        <begin position="65"/>
        <end position="89"/>
    </location>
</feature>
<dbReference type="SUPFAM" id="SSF55874">
    <property type="entry name" value="ATPase domain of HSP90 chaperone/DNA topoisomerase II/histidine kinase"/>
    <property type="match status" value="1"/>
</dbReference>
<keyword evidence="3" id="KW-0902">Two-component regulatory system</keyword>
<feature type="transmembrane region" description="Helical" evidence="4">
    <location>
        <begin position="35"/>
        <end position="53"/>
    </location>
</feature>
<dbReference type="InterPro" id="IPR011712">
    <property type="entry name" value="Sig_transdc_His_kin_sub3_dim/P"/>
</dbReference>
<dbReference type="CDD" id="cd16917">
    <property type="entry name" value="HATPase_UhpB-NarQ-NarX-like"/>
    <property type="match status" value="1"/>
</dbReference>
<dbReference type="Pfam" id="PF07730">
    <property type="entry name" value="HisKA_3"/>
    <property type="match status" value="1"/>
</dbReference>
<feature type="transmembrane region" description="Helical" evidence="4">
    <location>
        <begin position="101"/>
        <end position="118"/>
    </location>
</feature>
<evidence type="ECO:0000256" key="1">
    <source>
        <dbReference type="ARBA" id="ARBA00022679"/>
    </source>
</evidence>
<evidence type="ECO:0000256" key="4">
    <source>
        <dbReference type="SAM" id="Phobius"/>
    </source>
</evidence>
<evidence type="ECO:0000256" key="2">
    <source>
        <dbReference type="ARBA" id="ARBA00022777"/>
    </source>
</evidence>
<evidence type="ECO:0000256" key="3">
    <source>
        <dbReference type="ARBA" id="ARBA00023012"/>
    </source>
</evidence>
<keyword evidence="4" id="KW-0472">Membrane</keyword>
<dbReference type="EMBL" id="BMDW01000001">
    <property type="protein sequence ID" value="GGA34347.1"/>
    <property type="molecule type" value="Genomic_DNA"/>
</dbReference>
<dbReference type="InterPro" id="IPR050482">
    <property type="entry name" value="Sensor_HK_TwoCompSys"/>
</dbReference>